<keyword evidence="8 10" id="KW-0472">Membrane</keyword>
<keyword evidence="14" id="KW-1185">Reference proteome</keyword>
<comment type="caution">
    <text evidence="13">The sequence shown here is derived from an EMBL/GenBank/DDBJ whole genome shotgun (WGS) entry which is preliminary data.</text>
</comment>
<evidence type="ECO:0000256" key="5">
    <source>
        <dbReference type="ARBA" id="ARBA00022958"/>
    </source>
</evidence>
<feature type="transmembrane region" description="Helical" evidence="10">
    <location>
        <begin position="229"/>
        <end position="248"/>
    </location>
</feature>
<feature type="region of interest" description="Disordered" evidence="9">
    <location>
        <begin position="686"/>
        <end position="798"/>
    </location>
</feature>
<evidence type="ECO:0000256" key="6">
    <source>
        <dbReference type="ARBA" id="ARBA00022989"/>
    </source>
</evidence>
<evidence type="ECO:0000256" key="3">
    <source>
        <dbReference type="ARBA" id="ARBA00022538"/>
    </source>
</evidence>
<keyword evidence="3" id="KW-0633">Potassium transport</keyword>
<feature type="domain" description="K+ potassium transporter integral membrane" evidence="11">
    <location>
        <begin position="70"/>
        <end position="570"/>
    </location>
</feature>
<comment type="subcellular location">
    <subcellularLocation>
        <location evidence="1">Membrane</location>
        <topology evidence="1">Multi-pass membrane protein</topology>
    </subcellularLocation>
</comment>
<evidence type="ECO:0000256" key="7">
    <source>
        <dbReference type="ARBA" id="ARBA00023065"/>
    </source>
</evidence>
<feature type="transmembrane region" description="Helical" evidence="10">
    <location>
        <begin position="190"/>
        <end position="209"/>
    </location>
</feature>
<keyword evidence="2" id="KW-0813">Transport</keyword>
<evidence type="ECO:0000313" key="14">
    <source>
        <dbReference type="Proteomes" id="UP001521116"/>
    </source>
</evidence>
<protein>
    <recommendedName>
        <fullName evidence="15">Potassium transporter</fullName>
    </recommendedName>
</protein>
<feature type="transmembrane region" description="Helical" evidence="10">
    <location>
        <begin position="350"/>
        <end position="374"/>
    </location>
</feature>
<dbReference type="Pfam" id="PF22776">
    <property type="entry name" value="K_trans_C"/>
    <property type="match status" value="2"/>
</dbReference>
<feature type="domain" description="K+ potassium transporter C-terminal" evidence="12">
    <location>
        <begin position="593"/>
        <end position="676"/>
    </location>
</feature>
<feature type="domain" description="K+ potassium transporter C-terminal" evidence="12">
    <location>
        <begin position="828"/>
        <end position="893"/>
    </location>
</feature>
<keyword evidence="7" id="KW-0406">Ion transport</keyword>
<dbReference type="PANTHER" id="PTHR30540">
    <property type="entry name" value="OSMOTIC STRESS POTASSIUM TRANSPORTER"/>
    <property type="match status" value="1"/>
</dbReference>
<sequence>MEDDLGDLKHLTLFQGSGPAARLKHRSSKSQLKEKDVDLVYDEEDTIDYRPQERDFKHKQVFKGWPLFWLAYQSTGVIYGDIGTSPLYVFSSTFSDEPDYNDLMGALSLIIWSITLIVTIKYVLIVLGANDEGEGGTFAIYSLLSRYCDITKHDPKRKHTHRLTRFESNELRPLNQRVRDFLENSRAMHFMLKALSVFGVSLILADTILTPAQSVLGAVQGLRVVRPDLGTDLIIGVSCAIIVLLFFLQPLGISRLAKGFAPIVVVWLLLNFCFGIYNLVKFDESVLKAFSPYFAFKFFMRDGTNAFYSLGGILLAFTGVEALFADLGAFSQRQVSHYVKSLKSLTTTRAIQISWLCFAYPCVLMAYIGQAARISVNPAAYDNPFFESVPPGMFYPSLIISILAAVVASQALITSAFQLLSQVMNTSYFPQIKMVYTSNKFYGQVFIPMANWLLMIGTVIVTAVYNNTTKLGHAYGFCVVLVTFITTNLVALVAIIVWRLPWFLVLPIWLIFLTLDGLFVASAATKFVDGAWFTFVLAVILASVFIVWRYGKEQQWRAEGQNRLGLRDLIVKNEDGPSRLAEKYGGGEIYRIKGLGIFFDKSGDKVPVVYEEFLKKFEAQQDVHVFLHLRALHVPHVKEEERYEIAGTRMPNCYRMIIRHGYNDHPINADLGQVVYTQLRHAIVKASRPKNIRHQTPSPDESKLSTSGSSTVQTDPDHPDHSTTANLTPEATADAITTAPLPPRPHTPAAPKEAVETPEDTDEDEDDDDRISLASSPPYPEPPLGGLRHRPGTDVGGAPSKNLRFADESHATYANLPEQAVSRRLAALDKAFATQVVYVVGKEQLRLLTYKNGSMKRLLLSVFLWLRENTRTKVAKMNIPVEKLVEVGFVREI</sequence>
<keyword evidence="6 10" id="KW-1133">Transmembrane helix</keyword>
<keyword evidence="4 10" id="KW-0812">Transmembrane</keyword>
<feature type="compositionally biased region" description="Acidic residues" evidence="9">
    <location>
        <begin position="756"/>
        <end position="769"/>
    </location>
</feature>
<feature type="transmembrane region" description="Helical" evidence="10">
    <location>
        <begin position="441"/>
        <end position="465"/>
    </location>
</feature>
<name>A0ABR3SE04_9PEZI</name>
<evidence type="ECO:0008006" key="15">
    <source>
        <dbReference type="Google" id="ProtNLM"/>
    </source>
</evidence>
<feature type="transmembrane region" description="Helical" evidence="10">
    <location>
        <begin position="260"/>
        <end position="280"/>
    </location>
</feature>
<reference evidence="13 14" key="1">
    <citation type="submission" date="2024-02" db="EMBL/GenBank/DDBJ databases">
        <title>De novo assembly and annotation of 12 fungi associated with fruit tree decline syndrome in Ontario, Canada.</title>
        <authorList>
            <person name="Sulman M."/>
            <person name="Ellouze W."/>
            <person name="Ilyukhin E."/>
        </authorList>
    </citation>
    <scope>NUCLEOTIDE SEQUENCE [LARGE SCALE GENOMIC DNA]</scope>
    <source>
        <strain evidence="13 14">M1-105</strain>
    </source>
</reference>
<evidence type="ECO:0000256" key="9">
    <source>
        <dbReference type="SAM" id="MobiDB-lite"/>
    </source>
</evidence>
<dbReference type="InterPro" id="IPR053951">
    <property type="entry name" value="K_trans_N"/>
</dbReference>
<dbReference type="NCBIfam" id="TIGR00794">
    <property type="entry name" value="kup"/>
    <property type="match status" value="1"/>
</dbReference>
<evidence type="ECO:0000256" key="2">
    <source>
        <dbReference type="ARBA" id="ARBA00022448"/>
    </source>
</evidence>
<feature type="transmembrane region" description="Helical" evidence="10">
    <location>
        <begin position="306"/>
        <end position="329"/>
    </location>
</feature>
<evidence type="ECO:0000259" key="11">
    <source>
        <dbReference type="Pfam" id="PF02705"/>
    </source>
</evidence>
<dbReference type="InterPro" id="IPR053952">
    <property type="entry name" value="K_trans_C"/>
</dbReference>
<gene>
    <name evidence="13" type="ORF">SLS56_010599</name>
</gene>
<evidence type="ECO:0000313" key="13">
    <source>
        <dbReference type="EMBL" id="KAL1618381.1"/>
    </source>
</evidence>
<feature type="transmembrane region" description="Helical" evidence="10">
    <location>
        <begin position="471"/>
        <end position="495"/>
    </location>
</feature>
<dbReference type="EMBL" id="JAJVDC020000210">
    <property type="protein sequence ID" value="KAL1618381.1"/>
    <property type="molecule type" value="Genomic_DNA"/>
</dbReference>
<dbReference type="PANTHER" id="PTHR30540:SF83">
    <property type="entry name" value="K+ POTASSIUM TRANSPORTER"/>
    <property type="match status" value="1"/>
</dbReference>
<evidence type="ECO:0000256" key="1">
    <source>
        <dbReference type="ARBA" id="ARBA00004141"/>
    </source>
</evidence>
<feature type="transmembrane region" description="Helical" evidence="10">
    <location>
        <begin position="502"/>
        <end position="524"/>
    </location>
</feature>
<evidence type="ECO:0000256" key="10">
    <source>
        <dbReference type="SAM" id="Phobius"/>
    </source>
</evidence>
<feature type="transmembrane region" description="Helical" evidence="10">
    <location>
        <begin position="394"/>
        <end position="420"/>
    </location>
</feature>
<accession>A0ABR3SE04</accession>
<feature type="compositionally biased region" description="Polar residues" evidence="9">
    <location>
        <begin position="694"/>
        <end position="714"/>
    </location>
</feature>
<keyword evidence="5" id="KW-0630">Potassium</keyword>
<dbReference type="Pfam" id="PF02705">
    <property type="entry name" value="K_trans"/>
    <property type="match status" value="1"/>
</dbReference>
<organism evidence="13 14">
    <name type="scientific">Neofusicoccum ribis</name>
    <dbReference type="NCBI Taxonomy" id="45134"/>
    <lineage>
        <taxon>Eukaryota</taxon>
        <taxon>Fungi</taxon>
        <taxon>Dikarya</taxon>
        <taxon>Ascomycota</taxon>
        <taxon>Pezizomycotina</taxon>
        <taxon>Dothideomycetes</taxon>
        <taxon>Dothideomycetes incertae sedis</taxon>
        <taxon>Botryosphaeriales</taxon>
        <taxon>Botryosphaeriaceae</taxon>
        <taxon>Neofusicoccum</taxon>
    </lineage>
</organism>
<evidence type="ECO:0000259" key="12">
    <source>
        <dbReference type="Pfam" id="PF22776"/>
    </source>
</evidence>
<feature type="transmembrane region" description="Helical" evidence="10">
    <location>
        <begin position="103"/>
        <end position="124"/>
    </location>
</feature>
<feature type="transmembrane region" description="Helical" evidence="10">
    <location>
        <begin position="67"/>
        <end position="91"/>
    </location>
</feature>
<dbReference type="InterPro" id="IPR003855">
    <property type="entry name" value="K+_transporter"/>
</dbReference>
<feature type="transmembrane region" description="Helical" evidence="10">
    <location>
        <begin position="530"/>
        <end position="548"/>
    </location>
</feature>
<dbReference type="Proteomes" id="UP001521116">
    <property type="component" value="Unassembled WGS sequence"/>
</dbReference>
<evidence type="ECO:0000256" key="8">
    <source>
        <dbReference type="ARBA" id="ARBA00023136"/>
    </source>
</evidence>
<proteinExistence type="predicted"/>
<evidence type="ECO:0000256" key="4">
    <source>
        <dbReference type="ARBA" id="ARBA00022692"/>
    </source>
</evidence>